<gene>
    <name evidence="2" type="primary">cdiI</name>
    <name evidence="2" type="ORF">NYR52_00085</name>
</gene>
<evidence type="ECO:0000259" key="1">
    <source>
        <dbReference type="Pfam" id="PF18624"/>
    </source>
</evidence>
<dbReference type="Proteomes" id="UP001058650">
    <property type="component" value="Chromosome"/>
</dbReference>
<dbReference type="Pfam" id="PF18624">
    <property type="entry name" value="CdiI_4"/>
    <property type="match status" value="1"/>
</dbReference>
<feature type="domain" description="CDI immunity protein" evidence="1">
    <location>
        <begin position="18"/>
        <end position="122"/>
    </location>
</feature>
<evidence type="ECO:0000313" key="3">
    <source>
        <dbReference type="Proteomes" id="UP001058650"/>
    </source>
</evidence>
<reference evidence="2" key="1">
    <citation type="submission" date="2022-08" db="EMBL/GenBank/DDBJ databases">
        <title>The complete genome sequence of the thermophilic bacterium Laceyella sacchari FBKL4.010 reveals the basis for tetramethylpyrazine biosynthesis in Moutai-flavor Daqu.</title>
        <authorList>
            <person name="Li D."/>
            <person name="Huang W."/>
            <person name="Wang C."/>
            <person name="Qiu S."/>
        </authorList>
    </citation>
    <scope>NUCLEOTIDE SEQUENCE</scope>
    <source>
        <strain evidence="2">FBKL4.014</strain>
    </source>
</reference>
<name>A0ABY5U214_LACSH</name>
<evidence type="ECO:0000313" key="2">
    <source>
        <dbReference type="EMBL" id="UWE03669.1"/>
    </source>
</evidence>
<keyword evidence="3" id="KW-1185">Reference proteome</keyword>
<sequence length="133" mass="16284">MFSYEDDGYQKKLKTIEEKRKFIEYYFWHIEDTNFVRSLNRFKEKKGFGTEYVRILFHADFDGWEEYMCNEGEVALIMDYPAAEEDMIGYLDFEQFYIFLLEYSEKYIEKYPEQEVEVGKLLREIKDSFNIGK</sequence>
<protein>
    <submittedName>
        <fullName evidence="2">Ribonuclease toxin immunity protein CdiI</fullName>
    </submittedName>
</protein>
<dbReference type="CDD" id="cd20688">
    <property type="entry name" value="CdiI_Ecoli_Nm-like"/>
    <property type="match status" value="1"/>
</dbReference>
<accession>A0ABY5U214</accession>
<dbReference type="InterPro" id="IPR041256">
    <property type="entry name" value="CdiI_4"/>
</dbReference>
<organism evidence="2 3">
    <name type="scientific">Laceyella sacchari</name>
    <name type="common">Thermoactinomyces thalpophilus</name>
    <dbReference type="NCBI Taxonomy" id="37482"/>
    <lineage>
        <taxon>Bacteria</taxon>
        <taxon>Bacillati</taxon>
        <taxon>Bacillota</taxon>
        <taxon>Bacilli</taxon>
        <taxon>Bacillales</taxon>
        <taxon>Thermoactinomycetaceae</taxon>
        <taxon>Laceyella</taxon>
    </lineage>
</organism>
<proteinExistence type="predicted"/>
<dbReference type="EMBL" id="CP103866">
    <property type="protein sequence ID" value="UWE03669.1"/>
    <property type="molecule type" value="Genomic_DNA"/>
</dbReference>
<dbReference type="RefSeq" id="WP_102992376.1">
    <property type="nucleotide sequence ID" value="NZ_CP103866.1"/>
</dbReference>